<protein>
    <submittedName>
        <fullName evidence="2">Uncharacterized protein</fullName>
    </submittedName>
</protein>
<keyword evidence="1" id="KW-0472">Membrane</keyword>
<organism evidence="2 3">
    <name type="scientific">Paramecium pentaurelia</name>
    <dbReference type="NCBI Taxonomy" id="43138"/>
    <lineage>
        <taxon>Eukaryota</taxon>
        <taxon>Sar</taxon>
        <taxon>Alveolata</taxon>
        <taxon>Ciliophora</taxon>
        <taxon>Intramacronucleata</taxon>
        <taxon>Oligohymenophorea</taxon>
        <taxon>Peniculida</taxon>
        <taxon>Parameciidae</taxon>
        <taxon>Paramecium</taxon>
    </lineage>
</organism>
<dbReference type="EMBL" id="CAJJDO010000044">
    <property type="protein sequence ID" value="CAD8166266.1"/>
    <property type="molecule type" value="Genomic_DNA"/>
</dbReference>
<gene>
    <name evidence="2" type="ORF">PPENT_87.1.T0440057</name>
</gene>
<keyword evidence="1" id="KW-1133">Transmembrane helix</keyword>
<feature type="transmembrane region" description="Helical" evidence="1">
    <location>
        <begin position="20"/>
        <end position="40"/>
    </location>
</feature>
<comment type="caution">
    <text evidence="2">The sequence shown here is derived from an EMBL/GenBank/DDBJ whole genome shotgun (WGS) entry which is preliminary data.</text>
</comment>
<evidence type="ECO:0000256" key="1">
    <source>
        <dbReference type="SAM" id="Phobius"/>
    </source>
</evidence>
<accession>A0A8S1UUY8</accession>
<sequence length="112" mass="13625">MKIILQIFWTIYRFAEKWSILIVIIYLLAFPLISGIYSLIEDVMNYQYKSIQLKDHQQSIFSFLPFIQFTLFILYHFGTNYDVLKNNYFETYHFINEKLCYQSIVLPCVFFC</sequence>
<reference evidence="2" key="1">
    <citation type="submission" date="2021-01" db="EMBL/GenBank/DDBJ databases">
        <authorList>
            <consortium name="Genoscope - CEA"/>
            <person name="William W."/>
        </authorList>
    </citation>
    <scope>NUCLEOTIDE SEQUENCE</scope>
</reference>
<dbReference type="Proteomes" id="UP000689195">
    <property type="component" value="Unassembled WGS sequence"/>
</dbReference>
<evidence type="ECO:0000313" key="3">
    <source>
        <dbReference type="Proteomes" id="UP000689195"/>
    </source>
</evidence>
<keyword evidence="3" id="KW-1185">Reference proteome</keyword>
<keyword evidence="1" id="KW-0812">Transmembrane</keyword>
<dbReference type="AlphaFoldDB" id="A0A8S1UUY8"/>
<evidence type="ECO:0000313" key="2">
    <source>
        <dbReference type="EMBL" id="CAD8166266.1"/>
    </source>
</evidence>
<proteinExistence type="predicted"/>
<name>A0A8S1UUY8_9CILI</name>
<feature type="transmembrane region" description="Helical" evidence="1">
    <location>
        <begin position="60"/>
        <end position="78"/>
    </location>
</feature>